<evidence type="ECO:0000313" key="3">
    <source>
        <dbReference type="Proteomes" id="UP000256645"/>
    </source>
</evidence>
<name>A0A3D8QDS5_9HELO</name>
<dbReference type="Pfam" id="PF04199">
    <property type="entry name" value="Cyclase"/>
    <property type="match status" value="1"/>
</dbReference>
<dbReference type="InterPro" id="IPR037175">
    <property type="entry name" value="KFase_sf"/>
</dbReference>
<dbReference type="AlphaFoldDB" id="A0A3D8QDS5"/>
<dbReference type="GO" id="GO:0004061">
    <property type="term" value="F:arylformamidase activity"/>
    <property type="evidence" value="ECO:0007669"/>
    <property type="project" value="InterPro"/>
</dbReference>
<dbReference type="SUPFAM" id="SSF102198">
    <property type="entry name" value="Putative cyclase"/>
    <property type="match status" value="1"/>
</dbReference>
<comment type="caution">
    <text evidence="2">The sequence shown here is derived from an EMBL/GenBank/DDBJ whole genome shotgun (WGS) entry which is preliminary data.</text>
</comment>
<dbReference type="Proteomes" id="UP000256645">
    <property type="component" value="Unassembled WGS sequence"/>
</dbReference>
<comment type="similarity">
    <text evidence="1">Belongs to the Cyclase 1 superfamily.</text>
</comment>
<organism evidence="2 3">
    <name type="scientific">Coleophoma cylindrospora</name>
    <dbReference type="NCBI Taxonomy" id="1849047"/>
    <lineage>
        <taxon>Eukaryota</taxon>
        <taxon>Fungi</taxon>
        <taxon>Dikarya</taxon>
        <taxon>Ascomycota</taxon>
        <taxon>Pezizomycotina</taxon>
        <taxon>Leotiomycetes</taxon>
        <taxon>Helotiales</taxon>
        <taxon>Dermateaceae</taxon>
        <taxon>Coleophoma</taxon>
    </lineage>
</organism>
<protein>
    <recommendedName>
        <fullName evidence="4">Cyclase</fullName>
    </recommendedName>
</protein>
<evidence type="ECO:0008006" key="4">
    <source>
        <dbReference type="Google" id="ProtNLM"/>
    </source>
</evidence>
<evidence type="ECO:0000313" key="2">
    <source>
        <dbReference type="EMBL" id="RDW59877.1"/>
    </source>
</evidence>
<dbReference type="Gene3D" id="3.50.30.50">
    <property type="entry name" value="Putative cyclase"/>
    <property type="match status" value="1"/>
</dbReference>
<dbReference type="InterPro" id="IPR007325">
    <property type="entry name" value="KFase/CYL"/>
</dbReference>
<dbReference type="STRING" id="1849047.A0A3D8QDS5"/>
<gene>
    <name evidence="2" type="ORF">BP6252_12964</name>
</gene>
<evidence type="ECO:0000256" key="1">
    <source>
        <dbReference type="ARBA" id="ARBA00007865"/>
    </source>
</evidence>
<sequence>MSSTPAFSSLPLQKSGPRGNAWGLFGSSDELGMLNRLTPENTLAASKEIVYGVRIATDWSLAQPETPFFGRQAFHQEIKHKAPRTVNDDILTLNTQSSSQWDGFRHFGYQDHKVYFNGCQQEDIHNSTKNGTHVWVENGGVVGRGVLLDYASWAESQGLKPSTHTFTPIPLSDLQKIAEAQGITFKPADILFIRTGYIRNTEAMSLEDANTYATQGGGPIPAIGIESCEEMLRWLWENEFAAVVGDQPSLEAAPFASTEYCLHEWMLAGWGMPIGELFDLEKLAVECKKYNKYTFFFSSVPLNVPGGVASPPNGVAIL</sequence>
<dbReference type="PANTHER" id="PTHR34861:SF11">
    <property type="entry name" value="CYCLASE"/>
    <property type="match status" value="1"/>
</dbReference>
<accession>A0A3D8QDS5</accession>
<reference evidence="2 3" key="1">
    <citation type="journal article" date="2018" name="IMA Fungus">
        <title>IMA Genome-F 9: Draft genome sequence of Annulohypoxylon stygium, Aspergillus mulundensis, Berkeleyomyces basicola (syn. Thielaviopsis basicola), Ceratocystis smalleyi, two Cercospora beticola strains, Coleophoma cylindrospora, Fusarium fracticaudum, Phialophora cf. hyalina, and Morchella septimelata.</title>
        <authorList>
            <person name="Wingfield B.D."/>
            <person name="Bills G.F."/>
            <person name="Dong Y."/>
            <person name="Huang W."/>
            <person name="Nel W.J."/>
            <person name="Swalarsk-Parry B.S."/>
            <person name="Vaghefi N."/>
            <person name="Wilken P.M."/>
            <person name="An Z."/>
            <person name="de Beer Z.W."/>
            <person name="De Vos L."/>
            <person name="Chen L."/>
            <person name="Duong T.A."/>
            <person name="Gao Y."/>
            <person name="Hammerbacher A."/>
            <person name="Kikkert J.R."/>
            <person name="Li Y."/>
            <person name="Li H."/>
            <person name="Li K."/>
            <person name="Li Q."/>
            <person name="Liu X."/>
            <person name="Ma X."/>
            <person name="Naidoo K."/>
            <person name="Pethybridge S.J."/>
            <person name="Sun J."/>
            <person name="Steenkamp E.T."/>
            <person name="van der Nest M.A."/>
            <person name="van Wyk S."/>
            <person name="Wingfield M.J."/>
            <person name="Xiong C."/>
            <person name="Yue Q."/>
            <person name="Zhang X."/>
        </authorList>
    </citation>
    <scope>NUCLEOTIDE SEQUENCE [LARGE SCALE GENOMIC DNA]</scope>
    <source>
        <strain evidence="2 3">BP6252</strain>
    </source>
</reference>
<dbReference type="OrthoDB" id="5396at2759"/>
<keyword evidence="3" id="KW-1185">Reference proteome</keyword>
<dbReference type="GO" id="GO:0019441">
    <property type="term" value="P:L-tryptophan catabolic process to kynurenine"/>
    <property type="evidence" value="ECO:0007669"/>
    <property type="project" value="InterPro"/>
</dbReference>
<proteinExistence type="inferred from homology"/>
<dbReference type="EMBL" id="PDLM01000016">
    <property type="protein sequence ID" value="RDW59877.1"/>
    <property type="molecule type" value="Genomic_DNA"/>
</dbReference>
<dbReference type="PANTHER" id="PTHR34861">
    <property type="match status" value="1"/>
</dbReference>